<dbReference type="AlphaFoldDB" id="A0A9P1BW15"/>
<gene>
    <name evidence="3" type="ORF">C1SCF055_LOCUS8359</name>
</gene>
<feature type="region of interest" description="Disordered" evidence="2">
    <location>
        <begin position="111"/>
        <end position="156"/>
    </location>
</feature>
<proteinExistence type="predicted"/>
<evidence type="ECO:0000256" key="1">
    <source>
        <dbReference type="SAM" id="Coils"/>
    </source>
</evidence>
<evidence type="ECO:0000313" key="3">
    <source>
        <dbReference type="EMBL" id="CAI3980491.1"/>
    </source>
</evidence>
<feature type="compositionally biased region" description="Basic and acidic residues" evidence="2">
    <location>
        <begin position="373"/>
        <end position="388"/>
    </location>
</feature>
<feature type="region of interest" description="Disordered" evidence="2">
    <location>
        <begin position="65"/>
        <end position="98"/>
    </location>
</feature>
<dbReference type="EMBL" id="CAMXCT030000559">
    <property type="protein sequence ID" value="CAL4767803.1"/>
    <property type="molecule type" value="Genomic_DNA"/>
</dbReference>
<evidence type="ECO:0000256" key="2">
    <source>
        <dbReference type="SAM" id="MobiDB-lite"/>
    </source>
</evidence>
<feature type="compositionally biased region" description="Polar residues" evidence="2">
    <location>
        <begin position="648"/>
        <end position="662"/>
    </location>
</feature>
<feature type="coiled-coil region" evidence="1">
    <location>
        <begin position="248"/>
        <end position="294"/>
    </location>
</feature>
<feature type="compositionally biased region" description="Polar residues" evidence="2">
    <location>
        <begin position="121"/>
        <end position="140"/>
    </location>
</feature>
<evidence type="ECO:0000313" key="5">
    <source>
        <dbReference type="EMBL" id="CAL4767803.1"/>
    </source>
</evidence>
<feature type="region of interest" description="Disordered" evidence="2">
    <location>
        <begin position="607"/>
        <end position="662"/>
    </location>
</feature>
<sequence>MGQMSSLANLGLPPKLLAAQRKGKQGSSAIGDTQQEMALAMEVAAAAAAAAVAATNCGSKRLNAEADEARASQGADAARPSWSQQGAQKQEGIQGSQGSFPVVDLRAYAERGVPQGVPESHSLSLRATDPQPSVKGSVQASEDEKDEKQQVDAHGPMQMVLEEDLMYKGEEFEVQQLHIVDKLERAHQELAKQWQELDVERQKSIEEQEQQRQRIQVFAKEQAELQAGLEIQLESEVQKRYEWETHQQQFLEQQQQRLEDQWQREQDKRKQQWEKEQEEEFSKLQQRFQHLQQQFQERLDSAAQPRAMESGTLRAPLDANLQKSSELPLDGTRQSTSSEQSRHRTAEDAASTPNPSHVSREGCLQGCLQGFQKSKESKDPKKDRRSQELQEPLAWAVDVPRAKCTNREASSGTAGNVACRTGGMADSGTGWAEPTTARTVATNVAEFEFNKSPRPREEETKKLKHSVVGHSEWVALPNTEPSTEPIMPTPDTLREPLALAGSYRGRPAAKAAKAANPRNFSETDQLGICGQKFTKGHLDDPRYGTNSTSGTAQQLTELGKAQSKHQELPGSDGAFQRALNGRGIWQLEEREDWSSLKITASLDADGRVVSEEEQTGADLQDLRCLDSAPRRSSTSSSSKKKLQHRELSSGTSRTLESTTVLL</sequence>
<feature type="compositionally biased region" description="Polar residues" evidence="2">
    <location>
        <begin position="81"/>
        <end position="98"/>
    </location>
</feature>
<evidence type="ECO:0000313" key="4">
    <source>
        <dbReference type="EMBL" id="CAL1133866.1"/>
    </source>
</evidence>
<keyword evidence="6" id="KW-1185">Reference proteome</keyword>
<dbReference type="EMBL" id="CAMXCT020000559">
    <property type="protein sequence ID" value="CAL1133866.1"/>
    <property type="molecule type" value="Genomic_DNA"/>
</dbReference>
<reference evidence="3" key="1">
    <citation type="submission" date="2022-10" db="EMBL/GenBank/DDBJ databases">
        <authorList>
            <person name="Chen Y."/>
            <person name="Dougan E. K."/>
            <person name="Chan C."/>
            <person name="Rhodes N."/>
            <person name="Thang M."/>
        </authorList>
    </citation>
    <scope>NUCLEOTIDE SEQUENCE</scope>
</reference>
<protein>
    <submittedName>
        <fullName evidence="5">Reticulocyte-binding protein homolog 2a (PfR2Ha) (PfRH2a) [Cleaved into: Reticulocyte-binding protein homolog 2a 85 kDa form Reticulocyte-binding protein homolog 2a 285 kDa form]</fullName>
    </submittedName>
</protein>
<comment type="caution">
    <text evidence="3">The sequence shown here is derived from an EMBL/GenBank/DDBJ whole genome shotgun (WGS) entry which is preliminary data.</text>
</comment>
<dbReference type="EMBL" id="CAMXCT010000559">
    <property type="protein sequence ID" value="CAI3980491.1"/>
    <property type="molecule type" value="Genomic_DNA"/>
</dbReference>
<accession>A0A9P1BW15</accession>
<reference evidence="4" key="2">
    <citation type="submission" date="2024-04" db="EMBL/GenBank/DDBJ databases">
        <authorList>
            <person name="Chen Y."/>
            <person name="Shah S."/>
            <person name="Dougan E. K."/>
            <person name="Thang M."/>
            <person name="Chan C."/>
        </authorList>
    </citation>
    <scope>NUCLEOTIDE SEQUENCE [LARGE SCALE GENOMIC DNA]</scope>
</reference>
<feature type="region of interest" description="Disordered" evidence="2">
    <location>
        <begin position="312"/>
        <end position="392"/>
    </location>
</feature>
<name>A0A9P1BW15_9DINO</name>
<dbReference type="Proteomes" id="UP001152797">
    <property type="component" value="Unassembled WGS sequence"/>
</dbReference>
<organism evidence="3">
    <name type="scientific">Cladocopium goreaui</name>
    <dbReference type="NCBI Taxonomy" id="2562237"/>
    <lineage>
        <taxon>Eukaryota</taxon>
        <taxon>Sar</taxon>
        <taxon>Alveolata</taxon>
        <taxon>Dinophyceae</taxon>
        <taxon>Suessiales</taxon>
        <taxon>Symbiodiniaceae</taxon>
        <taxon>Cladocopium</taxon>
    </lineage>
</organism>
<evidence type="ECO:0000313" key="6">
    <source>
        <dbReference type="Proteomes" id="UP001152797"/>
    </source>
</evidence>
<keyword evidence="1" id="KW-0175">Coiled coil</keyword>